<evidence type="ECO:0000256" key="2">
    <source>
        <dbReference type="ARBA" id="ARBA00004799"/>
    </source>
</evidence>
<dbReference type="SUPFAM" id="SSF53244">
    <property type="entry name" value="MurD-like peptide ligases, peptide-binding domain"/>
    <property type="match status" value="1"/>
</dbReference>
<dbReference type="InterPro" id="IPR001645">
    <property type="entry name" value="Folylpolyglutamate_synth"/>
</dbReference>
<reference evidence="24" key="1">
    <citation type="submission" date="2017-09" db="EMBL/GenBank/DDBJ databases">
        <authorList>
            <person name="Varghese N."/>
            <person name="Submissions S."/>
        </authorList>
    </citation>
    <scope>NUCLEOTIDE SEQUENCE [LARGE SCALE GENOMIC DNA]</scope>
    <source>
        <strain evidence="24">DSM 25885</strain>
    </source>
</reference>
<dbReference type="GO" id="GO:0005737">
    <property type="term" value="C:cytoplasm"/>
    <property type="evidence" value="ECO:0007669"/>
    <property type="project" value="TreeGrafter"/>
</dbReference>
<evidence type="ECO:0000256" key="12">
    <source>
        <dbReference type="ARBA" id="ARBA00022842"/>
    </source>
</evidence>
<dbReference type="GO" id="GO:0046872">
    <property type="term" value="F:metal ion binding"/>
    <property type="evidence" value="ECO:0007669"/>
    <property type="project" value="UniProtKB-KW"/>
</dbReference>
<evidence type="ECO:0000256" key="18">
    <source>
        <dbReference type="ARBA" id="ARBA00047808"/>
    </source>
</evidence>
<comment type="function">
    <text evidence="1">Functions in two distinct reactions of the de novo folate biosynthetic pathway. Catalyzes the addition of a glutamate residue to dihydropteroate (7,8-dihydropteroate or H2Pte) to form dihydrofolate (7,8-dihydrofolate monoglutamate or H2Pte-Glu). Also catalyzes successive additions of L-glutamate to tetrahydrofolate or 10-formyltetrahydrofolate or 5,10-methylenetetrahydrofolate, leading to folylpolyglutamate derivatives.</text>
</comment>
<evidence type="ECO:0000256" key="16">
    <source>
        <dbReference type="ARBA" id="ARBA00032510"/>
    </source>
</evidence>
<comment type="catalytic activity">
    <reaction evidence="19">
        <text>(6R)-5,10-methylenetetrahydrofolyl-(gamma-L-Glu)(n) + L-glutamate + ATP = (6R)-5,10-methylenetetrahydrofolyl-(gamma-L-Glu)(n+1) + ADP + phosphate + H(+)</text>
        <dbReference type="Rhea" id="RHEA:51912"/>
        <dbReference type="Rhea" id="RHEA-COMP:13257"/>
        <dbReference type="Rhea" id="RHEA-COMP:13258"/>
        <dbReference type="ChEBI" id="CHEBI:15378"/>
        <dbReference type="ChEBI" id="CHEBI:29985"/>
        <dbReference type="ChEBI" id="CHEBI:30616"/>
        <dbReference type="ChEBI" id="CHEBI:43474"/>
        <dbReference type="ChEBI" id="CHEBI:136572"/>
        <dbReference type="ChEBI" id="CHEBI:456216"/>
        <dbReference type="EC" id="6.3.2.17"/>
    </reaction>
</comment>
<dbReference type="InterPro" id="IPR036615">
    <property type="entry name" value="Mur_ligase_C_dom_sf"/>
</dbReference>
<dbReference type="GO" id="GO:0008841">
    <property type="term" value="F:dihydrofolate synthase activity"/>
    <property type="evidence" value="ECO:0007669"/>
    <property type="project" value="UniProtKB-EC"/>
</dbReference>
<evidence type="ECO:0000256" key="3">
    <source>
        <dbReference type="ARBA" id="ARBA00005150"/>
    </source>
</evidence>
<comment type="pathway">
    <text evidence="2">Cofactor biosynthesis; tetrahydrofolate biosynthesis; 7,8-dihydrofolate from 2-amino-4-hydroxy-6-hydroxymethyl-7,8-dihydropteridine diphosphate and 4-aminobenzoate: step 2/2.</text>
</comment>
<keyword evidence="8" id="KW-0436">Ligase</keyword>
<dbReference type="GO" id="GO:0005524">
    <property type="term" value="F:ATP binding"/>
    <property type="evidence" value="ECO:0007669"/>
    <property type="project" value="UniProtKB-KW"/>
</dbReference>
<feature type="domain" description="Mur ligase C-terminal" evidence="21">
    <location>
        <begin position="278"/>
        <end position="395"/>
    </location>
</feature>
<evidence type="ECO:0000259" key="21">
    <source>
        <dbReference type="Pfam" id="PF02875"/>
    </source>
</evidence>
<evidence type="ECO:0000256" key="11">
    <source>
        <dbReference type="ARBA" id="ARBA00022840"/>
    </source>
</evidence>
<comment type="pathway">
    <text evidence="3">Cofactor biosynthesis; tetrahydrofolylpolyglutamate biosynthesis.</text>
</comment>
<sequence>MTYQETLGWMFQQLPMYQQKGPTALKNKLDNILFFSEILGNPHEKFKSIHVAGTNGKGSSSHMLSSILQEAGFKVGLYTSPHLKDFRERIKINGVPASKEFVVDFIQNHKLFLEQNKLSFFEMTVGMAFDYFVKERVDIAIIEVGLGGRLDSTNIITPEVSLITNIGLDHTKILGDTLEKIALEKAGIIKRGIPVVISETQPETEGIFKIMAAQKDCKIVFADQLQGRDYKTDLLGEYQVRNVKGIITTIAELKNFEIKEEHILKGLQHTIDNTGILGRWQVLGENPKIVCDTAHNKEGLQIVLEQIENLKPQKIHFVLGFVNDKNLAEVLKLFPKDAEYYFVKPNIPRGLQAEELWKTALKFGLKGEIFSSVKNGLEAALEQADHNHFVYIGGSTFVVAEVV</sequence>
<dbReference type="SUPFAM" id="SSF53623">
    <property type="entry name" value="MurD-like peptide ligases, catalytic domain"/>
    <property type="match status" value="1"/>
</dbReference>
<keyword evidence="24" id="KW-1185">Reference proteome</keyword>
<name>A0A285N148_9FLAO</name>
<evidence type="ECO:0000313" key="23">
    <source>
        <dbReference type="EMBL" id="SNZ01471.1"/>
    </source>
</evidence>
<evidence type="ECO:0000256" key="7">
    <source>
        <dbReference type="ARBA" id="ARBA00019357"/>
    </source>
</evidence>
<evidence type="ECO:0000256" key="6">
    <source>
        <dbReference type="ARBA" id="ARBA00013025"/>
    </source>
</evidence>
<dbReference type="InterPro" id="IPR004101">
    <property type="entry name" value="Mur_ligase_C"/>
</dbReference>
<evidence type="ECO:0000256" key="4">
    <source>
        <dbReference type="ARBA" id="ARBA00008276"/>
    </source>
</evidence>
<dbReference type="Gene3D" id="3.90.190.20">
    <property type="entry name" value="Mur ligase, C-terminal domain"/>
    <property type="match status" value="1"/>
</dbReference>
<dbReference type="EMBL" id="OBEH01000006">
    <property type="protein sequence ID" value="SNZ01471.1"/>
    <property type="molecule type" value="Genomic_DNA"/>
</dbReference>
<evidence type="ECO:0000256" key="17">
    <source>
        <dbReference type="ARBA" id="ARBA00047493"/>
    </source>
</evidence>
<dbReference type="Pfam" id="PF08245">
    <property type="entry name" value="Mur_ligase_M"/>
    <property type="match status" value="1"/>
</dbReference>
<evidence type="ECO:0000256" key="5">
    <source>
        <dbReference type="ARBA" id="ARBA00013023"/>
    </source>
</evidence>
<evidence type="ECO:0000256" key="20">
    <source>
        <dbReference type="ARBA" id="ARBA00049161"/>
    </source>
</evidence>
<dbReference type="Pfam" id="PF02875">
    <property type="entry name" value="Mur_ligase_C"/>
    <property type="match status" value="1"/>
</dbReference>
<dbReference type="Proteomes" id="UP000219048">
    <property type="component" value="Unassembled WGS sequence"/>
</dbReference>
<keyword evidence="11" id="KW-0067">ATP-binding</keyword>
<comment type="catalytic activity">
    <reaction evidence="17">
        <text>(6S)-5,6,7,8-tetrahydrofolyl-(gamma-L-Glu)(n) + L-glutamate + ATP = (6S)-5,6,7,8-tetrahydrofolyl-(gamma-L-Glu)(n+1) + ADP + phosphate + H(+)</text>
        <dbReference type="Rhea" id="RHEA:10580"/>
        <dbReference type="Rhea" id="RHEA-COMP:14738"/>
        <dbReference type="Rhea" id="RHEA-COMP:14740"/>
        <dbReference type="ChEBI" id="CHEBI:15378"/>
        <dbReference type="ChEBI" id="CHEBI:29985"/>
        <dbReference type="ChEBI" id="CHEBI:30616"/>
        <dbReference type="ChEBI" id="CHEBI:43474"/>
        <dbReference type="ChEBI" id="CHEBI:141005"/>
        <dbReference type="ChEBI" id="CHEBI:456216"/>
        <dbReference type="EC" id="6.3.2.17"/>
    </reaction>
</comment>
<dbReference type="InterPro" id="IPR013221">
    <property type="entry name" value="Mur_ligase_cen"/>
</dbReference>
<dbReference type="Gene3D" id="3.40.1190.10">
    <property type="entry name" value="Mur-like, catalytic domain"/>
    <property type="match status" value="1"/>
</dbReference>
<dbReference type="AlphaFoldDB" id="A0A285N148"/>
<organism evidence="23 24">
    <name type="scientific">Flagellimonas pacifica</name>
    <dbReference type="NCBI Taxonomy" id="1247520"/>
    <lineage>
        <taxon>Bacteria</taxon>
        <taxon>Pseudomonadati</taxon>
        <taxon>Bacteroidota</taxon>
        <taxon>Flavobacteriia</taxon>
        <taxon>Flavobacteriales</taxon>
        <taxon>Flavobacteriaceae</taxon>
        <taxon>Flagellimonas</taxon>
    </lineage>
</organism>
<dbReference type="EC" id="6.3.2.12" evidence="5"/>
<evidence type="ECO:0000256" key="8">
    <source>
        <dbReference type="ARBA" id="ARBA00022598"/>
    </source>
</evidence>
<dbReference type="PANTHER" id="PTHR11136">
    <property type="entry name" value="FOLYLPOLYGLUTAMATE SYNTHASE-RELATED"/>
    <property type="match status" value="1"/>
</dbReference>
<comment type="catalytic activity">
    <reaction evidence="18">
        <text>10-formyltetrahydrofolyl-(gamma-L-Glu)(n) + L-glutamate + ATP = 10-formyltetrahydrofolyl-(gamma-L-Glu)(n+1) + ADP + phosphate + H(+)</text>
        <dbReference type="Rhea" id="RHEA:51904"/>
        <dbReference type="Rhea" id="RHEA-COMP:13088"/>
        <dbReference type="Rhea" id="RHEA-COMP:14300"/>
        <dbReference type="ChEBI" id="CHEBI:15378"/>
        <dbReference type="ChEBI" id="CHEBI:29985"/>
        <dbReference type="ChEBI" id="CHEBI:30616"/>
        <dbReference type="ChEBI" id="CHEBI:43474"/>
        <dbReference type="ChEBI" id="CHEBI:134413"/>
        <dbReference type="ChEBI" id="CHEBI:456216"/>
        <dbReference type="EC" id="6.3.2.17"/>
    </reaction>
</comment>
<evidence type="ECO:0000259" key="22">
    <source>
        <dbReference type="Pfam" id="PF08245"/>
    </source>
</evidence>
<dbReference type="OrthoDB" id="9809356at2"/>
<evidence type="ECO:0000256" key="10">
    <source>
        <dbReference type="ARBA" id="ARBA00022741"/>
    </source>
</evidence>
<dbReference type="NCBIfam" id="TIGR01499">
    <property type="entry name" value="folC"/>
    <property type="match status" value="1"/>
</dbReference>
<comment type="catalytic activity">
    <reaction evidence="20">
        <text>7,8-dihydropteroate + L-glutamate + ATP = 7,8-dihydrofolate + ADP + phosphate + H(+)</text>
        <dbReference type="Rhea" id="RHEA:23584"/>
        <dbReference type="ChEBI" id="CHEBI:15378"/>
        <dbReference type="ChEBI" id="CHEBI:17839"/>
        <dbReference type="ChEBI" id="CHEBI:29985"/>
        <dbReference type="ChEBI" id="CHEBI:30616"/>
        <dbReference type="ChEBI" id="CHEBI:43474"/>
        <dbReference type="ChEBI" id="CHEBI:57451"/>
        <dbReference type="ChEBI" id="CHEBI:456216"/>
        <dbReference type="EC" id="6.3.2.12"/>
    </reaction>
</comment>
<proteinExistence type="inferred from homology"/>
<dbReference type="RefSeq" id="WP_097046928.1">
    <property type="nucleotide sequence ID" value="NZ_OBEH01000006.1"/>
</dbReference>
<evidence type="ECO:0000256" key="9">
    <source>
        <dbReference type="ARBA" id="ARBA00022723"/>
    </source>
</evidence>
<gene>
    <name evidence="23" type="ORF">SAMN06265377_3311</name>
</gene>
<evidence type="ECO:0000256" key="19">
    <source>
        <dbReference type="ARBA" id="ARBA00049035"/>
    </source>
</evidence>
<dbReference type="EC" id="6.3.2.17" evidence="6"/>
<keyword evidence="10" id="KW-0547">Nucleotide-binding</keyword>
<dbReference type="GO" id="GO:0004326">
    <property type="term" value="F:tetrahydrofolylpolyglutamate synthase activity"/>
    <property type="evidence" value="ECO:0007669"/>
    <property type="project" value="UniProtKB-EC"/>
</dbReference>
<dbReference type="PROSITE" id="PS01012">
    <property type="entry name" value="FOLYLPOLYGLU_SYNT_2"/>
    <property type="match status" value="1"/>
</dbReference>
<evidence type="ECO:0000256" key="14">
    <source>
        <dbReference type="ARBA" id="ARBA00030048"/>
    </source>
</evidence>
<dbReference type="InterPro" id="IPR036565">
    <property type="entry name" value="Mur-like_cat_sf"/>
</dbReference>
<evidence type="ECO:0000313" key="24">
    <source>
        <dbReference type="Proteomes" id="UP000219048"/>
    </source>
</evidence>
<dbReference type="PANTHER" id="PTHR11136:SF0">
    <property type="entry name" value="DIHYDROFOLATE SYNTHETASE-RELATED"/>
    <property type="match status" value="1"/>
</dbReference>
<dbReference type="InterPro" id="IPR018109">
    <property type="entry name" value="Folylpolyglutamate_synth_CS"/>
</dbReference>
<dbReference type="GO" id="GO:0046656">
    <property type="term" value="P:folic acid biosynthetic process"/>
    <property type="evidence" value="ECO:0007669"/>
    <property type="project" value="UniProtKB-KW"/>
</dbReference>
<evidence type="ECO:0000256" key="13">
    <source>
        <dbReference type="ARBA" id="ARBA00022909"/>
    </source>
</evidence>
<accession>A0A285N148</accession>
<keyword evidence="9" id="KW-0479">Metal-binding</keyword>
<evidence type="ECO:0000256" key="15">
    <source>
        <dbReference type="ARBA" id="ARBA00030592"/>
    </source>
</evidence>
<dbReference type="PROSITE" id="PS01011">
    <property type="entry name" value="FOLYLPOLYGLU_SYNT_1"/>
    <property type="match status" value="1"/>
</dbReference>
<protein>
    <recommendedName>
        <fullName evidence="7">Dihydrofolate synthase/folylpolyglutamate synthase</fullName>
        <ecNumber evidence="5">6.3.2.12</ecNumber>
        <ecNumber evidence="6">6.3.2.17</ecNumber>
    </recommendedName>
    <alternativeName>
        <fullName evidence="16">Folylpoly-gamma-glutamate synthetase-dihydrofolate synthetase</fullName>
    </alternativeName>
    <alternativeName>
        <fullName evidence="14">Folylpolyglutamate synthetase</fullName>
    </alternativeName>
    <alternativeName>
        <fullName evidence="15">Tetrahydrofolylpolyglutamate synthase</fullName>
    </alternativeName>
</protein>
<keyword evidence="12" id="KW-0460">Magnesium</keyword>
<evidence type="ECO:0000256" key="1">
    <source>
        <dbReference type="ARBA" id="ARBA00002714"/>
    </source>
</evidence>
<comment type="similarity">
    <text evidence="4">Belongs to the folylpolyglutamate synthase family.</text>
</comment>
<dbReference type="PIRSF" id="PIRSF001563">
    <property type="entry name" value="Folylpolyglu_synth"/>
    <property type="match status" value="1"/>
</dbReference>
<keyword evidence="13" id="KW-0289">Folate biosynthesis</keyword>
<feature type="domain" description="Mur ligase central" evidence="22">
    <location>
        <begin position="51"/>
        <end position="233"/>
    </location>
</feature>